<keyword evidence="4" id="KW-0479">Metal-binding</keyword>
<keyword evidence="11" id="KW-1185">Reference proteome</keyword>
<dbReference type="PROSITE" id="PS51318">
    <property type="entry name" value="TAT"/>
    <property type="match status" value="1"/>
</dbReference>
<dbReference type="PANTHER" id="PTHR43742:SF6">
    <property type="entry name" value="OXIDOREDUCTASE YYAE-RELATED"/>
    <property type="match status" value="1"/>
</dbReference>
<dbReference type="InterPro" id="IPR006311">
    <property type="entry name" value="TAT_signal"/>
</dbReference>
<dbReference type="GO" id="GO:0046872">
    <property type="term" value="F:metal ion binding"/>
    <property type="evidence" value="ECO:0007669"/>
    <property type="project" value="UniProtKB-KW"/>
</dbReference>
<dbReference type="SUPFAM" id="SSF53706">
    <property type="entry name" value="Formate dehydrogenase/DMSO reductase, domains 1-3"/>
    <property type="match status" value="1"/>
</dbReference>
<dbReference type="Gene3D" id="3.40.228.10">
    <property type="entry name" value="Dimethylsulfoxide Reductase, domain 2"/>
    <property type="match status" value="1"/>
</dbReference>
<evidence type="ECO:0000259" key="9">
    <source>
        <dbReference type="PROSITE" id="PS51669"/>
    </source>
</evidence>
<dbReference type="EMBL" id="FNQN01000013">
    <property type="protein sequence ID" value="SEA79226.1"/>
    <property type="molecule type" value="Genomic_DNA"/>
</dbReference>
<comment type="similarity">
    <text evidence="2">Belongs to the prokaryotic molybdopterin-containing oxidoreductase family.</text>
</comment>
<dbReference type="GO" id="GO:0030313">
    <property type="term" value="C:cell envelope"/>
    <property type="evidence" value="ECO:0007669"/>
    <property type="project" value="UniProtKB-SubCell"/>
</dbReference>
<dbReference type="AlphaFoldDB" id="A0A1H4E2T2"/>
<accession>A0A1H4E2T2</accession>
<feature type="domain" description="4Fe-4S Mo/W bis-MGD-type" evidence="9">
    <location>
        <begin position="42"/>
        <end position="99"/>
    </location>
</feature>
<dbReference type="Gene3D" id="2.20.25.90">
    <property type="entry name" value="ADC-like domains"/>
    <property type="match status" value="1"/>
</dbReference>
<evidence type="ECO:0000313" key="11">
    <source>
        <dbReference type="Proteomes" id="UP000199409"/>
    </source>
</evidence>
<dbReference type="CDD" id="cd02766">
    <property type="entry name" value="MopB_3"/>
    <property type="match status" value="1"/>
</dbReference>
<evidence type="ECO:0000256" key="3">
    <source>
        <dbReference type="ARBA" id="ARBA00011771"/>
    </source>
</evidence>
<dbReference type="InterPro" id="IPR009010">
    <property type="entry name" value="Asp_de-COase-like_dom_sf"/>
</dbReference>
<comment type="subcellular location">
    <subcellularLocation>
        <location evidence="1">Cell envelope</location>
    </subcellularLocation>
</comment>
<evidence type="ECO:0000256" key="2">
    <source>
        <dbReference type="ARBA" id="ARBA00010312"/>
    </source>
</evidence>
<dbReference type="Proteomes" id="UP000199409">
    <property type="component" value="Unassembled WGS sequence"/>
</dbReference>
<evidence type="ECO:0000256" key="6">
    <source>
        <dbReference type="ARBA" id="ARBA00023002"/>
    </source>
</evidence>
<evidence type="ECO:0000256" key="8">
    <source>
        <dbReference type="ARBA" id="ARBA00023014"/>
    </source>
</evidence>
<dbReference type="SUPFAM" id="SSF50692">
    <property type="entry name" value="ADC-like"/>
    <property type="match status" value="1"/>
</dbReference>
<proteinExistence type="inferred from homology"/>
<protein>
    <submittedName>
        <fullName evidence="10">Anaerobic selenocysteine-containing dehydrogenase</fullName>
    </submittedName>
</protein>
<keyword evidence="5" id="KW-0732">Signal</keyword>
<evidence type="ECO:0000313" key="10">
    <source>
        <dbReference type="EMBL" id="SEA79226.1"/>
    </source>
</evidence>
<reference evidence="10 11" key="1">
    <citation type="submission" date="2016-10" db="EMBL/GenBank/DDBJ databases">
        <authorList>
            <person name="de Groot N.N."/>
        </authorList>
    </citation>
    <scope>NUCLEOTIDE SEQUENCE [LARGE SCALE GENOMIC DNA]</scope>
    <source>
        <strain evidence="10 11">DSM 7343</strain>
    </source>
</reference>
<dbReference type="RefSeq" id="WP_092350673.1">
    <property type="nucleotide sequence ID" value="NZ_FNQN01000013.1"/>
</dbReference>
<name>A0A1H4E2T2_9BACT</name>
<sequence>MDSEISRRNFLKGAAGVSALTLSGLCFIDISPAKADTVKYPITRFRNVCPRNCHDTCGMITEVQDGKVIRVYGDPDHPITKGAMCVKGVSYIKQLYSPERQLHPMKRVGKKGEGKWQRISWDEAITTITDKFKETIAEDGNAEAIWGYWYSGTLGAVTNYSMNRRFLYKLGASRIAQTVCSEAGKEACKYTFGTQEGMDPEDFVNSKLIVSWGVNEQATNVHAFNFYNKAFEKGAKYVVVNPRRTEGAAMADMHIQPRPGTDAALALGMMNVIIAENLYDKDFVEKNTLGFKELKERVKEYPVEKVSQITDVPVKQIVEFARLYAKTDPAAIRVGFGIQRNTNGGMMVRTISCLPGLCGNWGKPGAGLLYINTNWKWNFKHLYHFDTPKSRSLNINKLGEVLLEKKDPVKALYVYNSNPLGMTANLNKVKKGLEREDLFTVVHDLFMTDTADYADIFLPASHFIEQWDFHQAYWGLVVQVNEKAVEPLGEARPNYEVFRALAKGMGYTDKTFDEDPVDIIKGALNTDDPRMKGLTFERLVKEGATRINTPDSPAVFFKDHKFPTPSGKIEFYSEQVAKHGLDPVPFYAAPLESRDGSPKLHKKYPLVLLTGATKNLLSTQWSQEAYNQEIDPVRRIEISPEDAKARGIKTGDLVRVKNDRGSIQLTALVIDTVRPGVASADKAWWPKLCPDNQNVNFLTPDTLADMADNSTYHTNLIQVEKV</sequence>
<organism evidence="10 11">
    <name type="scientific">Desulfuromusa kysingii</name>
    <dbReference type="NCBI Taxonomy" id="37625"/>
    <lineage>
        <taxon>Bacteria</taxon>
        <taxon>Pseudomonadati</taxon>
        <taxon>Thermodesulfobacteriota</taxon>
        <taxon>Desulfuromonadia</taxon>
        <taxon>Desulfuromonadales</taxon>
        <taxon>Geopsychrobacteraceae</taxon>
        <taxon>Desulfuromusa</taxon>
    </lineage>
</organism>
<dbReference type="InterPro" id="IPR019546">
    <property type="entry name" value="TAT_signal_bac_arc"/>
</dbReference>
<dbReference type="Gene3D" id="2.40.40.20">
    <property type="match status" value="1"/>
</dbReference>
<gene>
    <name evidence="10" type="ORF">SAMN05660420_03192</name>
</gene>
<dbReference type="Pfam" id="PF00384">
    <property type="entry name" value="Molybdopterin"/>
    <property type="match status" value="1"/>
</dbReference>
<dbReference type="InterPro" id="IPR006963">
    <property type="entry name" value="Mopterin_OxRdtase_4Fe-4S_dom"/>
</dbReference>
<dbReference type="Pfam" id="PF04879">
    <property type="entry name" value="Molybdop_Fe4S4"/>
    <property type="match status" value="1"/>
</dbReference>
<dbReference type="GO" id="GO:0051536">
    <property type="term" value="F:iron-sulfur cluster binding"/>
    <property type="evidence" value="ECO:0007669"/>
    <property type="project" value="UniProtKB-KW"/>
</dbReference>
<evidence type="ECO:0000256" key="4">
    <source>
        <dbReference type="ARBA" id="ARBA00022723"/>
    </source>
</evidence>
<dbReference type="STRING" id="37625.SAMN05660420_03192"/>
<comment type="subunit">
    <text evidence="3">Heterodimer of a large and a small subunit.</text>
</comment>
<dbReference type="InterPro" id="IPR050612">
    <property type="entry name" value="Prok_Mopterin_Oxidored"/>
</dbReference>
<keyword evidence="6" id="KW-0560">Oxidoreductase</keyword>
<dbReference type="InterPro" id="IPR006656">
    <property type="entry name" value="Mopterin_OxRdtase"/>
</dbReference>
<dbReference type="OrthoDB" id="9810782at2"/>
<dbReference type="Gene3D" id="3.40.50.740">
    <property type="match status" value="1"/>
</dbReference>
<keyword evidence="7" id="KW-0408">Iron</keyword>
<dbReference type="PROSITE" id="PS51669">
    <property type="entry name" value="4FE4S_MOW_BIS_MGD"/>
    <property type="match status" value="1"/>
</dbReference>
<dbReference type="InterPro" id="IPR006657">
    <property type="entry name" value="MoPterin_dinucl-bd_dom"/>
</dbReference>
<dbReference type="PANTHER" id="PTHR43742">
    <property type="entry name" value="TRIMETHYLAMINE-N-OXIDE REDUCTASE"/>
    <property type="match status" value="1"/>
</dbReference>
<dbReference type="Pfam" id="PF10518">
    <property type="entry name" value="TAT_signal"/>
    <property type="match status" value="1"/>
</dbReference>
<dbReference type="Pfam" id="PF01568">
    <property type="entry name" value="Molydop_binding"/>
    <property type="match status" value="1"/>
</dbReference>
<evidence type="ECO:0000256" key="5">
    <source>
        <dbReference type="ARBA" id="ARBA00022729"/>
    </source>
</evidence>
<dbReference type="SMART" id="SM00926">
    <property type="entry name" value="Molybdop_Fe4S4"/>
    <property type="match status" value="1"/>
</dbReference>
<dbReference type="GO" id="GO:0016491">
    <property type="term" value="F:oxidoreductase activity"/>
    <property type="evidence" value="ECO:0007669"/>
    <property type="project" value="UniProtKB-KW"/>
</dbReference>
<evidence type="ECO:0000256" key="1">
    <source>
        <dbReference type="ARBA" id="ARBA00004196"/>
    </source>
</evidence>
<dbReference type="GO" id="GO:0043546">
    <property type="term" value="F:molybdopterin cofactor binding"/>
    <property type="evidence" value="ECO:0007669"/>
    <property type="project" value="InterPro"/>
</dbReference>
<dbReference type="Gene3D" id="3.30.2070.10">
    <property type="entry name" value="Formate dehydrogenase/DMSO reductase"/>
    <property type="match status" value="1"/>
</dbReference>
<keyword evidence="8" id="KW-0411">Iron-sulfur</keyword>
<evidence type="ECO:0000256" key="7">
    <source>
        <dbReference type="ARBA" id="ARBA00023004"/>
    </source>
</evidence>